<protein>
    <submittedName>
        <fullName evidence="5">eIF1/SUI1 family translation initiation factor</fullName>
    </submittedName>
</protein>
<evidence type="ECO:0000313" key="6">
    <source>
        <dbReference type="Proteomes" id="UP000509513"/>
    </source>
</evidence>
<proteinExistence type="inferred from homology"/>
<evidence type="ECO:0000256" key="3">
    <source>
        <dbReference type="ARBA" id="ARBA00022917"/>
    </source>
</evidence>
<dbReference type="InterPro" id="IPR036877">
    <property type="entry name" value="SUI1_dom_sf"/>
</dbReference>
<dbReference type="GO" id="GO:0006417">
    <property type="term" value="P:regulation of translation"/>
    <property type="evidence" value="ECO:0007669"/>
    <property type="project" value="UniProtKB-KW"/>
</dbReference>
<dbReference type="Gene3D" id="3.30.780.10">
    <property type="entry name" value="SUI1-like domain"/>
    <property type="match status" value="1"/>
</dbReference>
<dbReference type="OrthoDB" id="5339799at2"/>
<evidence type="ECO:0000313" key="5">
    <source>
        <dbReference type="EMBL" id="QKJ27957.1"/>
    </source>
</evidence>
<dbReference type="InterPro" id="IPR050318">
    <property type="entry name" value="DENR/SUI1_TIF"/>
</dbReference>
<dbReference type="InterPro" id="IPR001950">
    <property type="entry name" value="SUI1"/>
</dbReference>
<keyword evidence="3" id="KW-0648">Protein biosynthesis</keyword>
<dbReference type="InterPro" id="IPR005872">
    <property type="entry name" value="SUI1_arc_bac"/>
</dbReference>
<organism evidence="5 6">
    <name type="scientific">Aliarcobacter cibarius</name>
    <dbReference type="NCBI Taxonomy" id="255507"/>
    <lineage>
        <taxon>Bacteria</taxon>
        <taxon>Pseudomonadati</taxon>
        <taxon>Campylobacterota</taxon>
        <taxon>Epsilonproteobacteria</taxon>
        <taxon>Campylobacterales</taxon>
        <taxon>Arcobacteraceae</taxon>
        <taxon>Aliarcobacter</taxon>
    </lineage>
</organism>
<dbReference type="KEGG" id="acib:ACBT_2072"/>
<feature type="domain" description="SUI1" evidence="4">
    <location>
        <begin position="44"/>
        <end position="110"/>
    </location>
</feature>
<dbReference type="PANTHER" id="PTHR12789">
    <property type="entry name" value="DENSITY-REGULATED PROTEIN HOMOLOG"/>
    <property type="match status" value="1"/>
</dbReference>
<dbReference type="Pfam" id="PF01253">
    <property type="entry name" value="SUI1"/>
    <property type="match status" value="1"/>
</dbReference>
<dbReference type="Proteomes" id="UP000509513">
    <property type="component" value="Chromosome"/>
</dbReference>
<gene>
    <name evidence="5" type="ORF">ACBT_2072</name>
</gene>
<dbReference type="GO" id="GO:0002188">
    <property type="term" value="P:translation reinitiation"/>
    <property type="evidence" value="ECO:0007669"/>
    <property type="project" value="TreeGrafter"/>
</dbReference>
<keyword evidence="2" id="KW-0810">Translation regulation</keyword>
<dbReference type="GO" id="GO:0003729">
    <property type="term" value="F:mRNA binding"/>
    <property type="evidence" value="ECO:0007669"/>
    <property type="project" value="TreeGrafter"/>
</dbReference>
<dbReference type="SUPFAM" id="SSF55159">
    <property type="entry name" value="eIF1-like"/>
    <property type="match status" value="1"/>
</dbReference>
<dbReference type="RefSeq" id="WP_024774390.1">
    <property type="nucleotide sequence ID" value="NZ_CP054051.1"/>
</dbReference>
<dbReference type="PIRSF" id="PIRSF037511">
    <property type="entry name" value="Transl_init_SUI1_pro"/>
    <property type="match status" value="1"/>
</dbReference>
<comment type="similarity">
    <text evidence="1">Belongs to the SUI1 family.</text>
</comment>
<evidence type="ECO:0000259" key="4">
    <source>
        <dbReference type="PROSITE" id="PS50296"/>
    </source>
</evidence>
<dbReference type="PROSITE" id="PS50296">
    <property type="entry name" value="SUI1"/>
    <property type="match status" value="1"/>
</dbReference>
<dbReference type="CDD" id="cd11567">
    <property type="entry name" value="YciH_like"/>
    <property type="match status" value="1"/>
</dbReference>
<evidence type="ECO:0000256" key="1">
    <source>
        <dbReference type="ARBA" id="ARBA00005422"/>
    </source>
</evidence>
<accession>A0A7L5JRW5</accession>
<reference evidence="5 6" key="1">
    <citation type="submission" date="2020-05" db="EMBL/GenBank/DDBJ databases">
        <title>Complete genome sequencing of Campylobacter and Arcobacter type strains.</title>
        <authorList>
            <person name="Miller W.G."/>
            <person name="Yee E."/>
        </authorList>
    </citation>
    <scope>NUCLEOTIDE SEQUENCE [LARGE SCALE GENOMIC DNA]</scope>
    <source>
        <strain evidence="5 6">LMG 21996</strain>
    </source>
</reference>
<keyword evidence="5" id="KW-0396">Initiation factor</keyword>
<name>A0A7L5JRW5_9BACT</name>
<dbReference type="PANTHER" id="PTHR12789:SF0">
    <property type="entry name" value="DENSITY-REGULATED PROTEIN"/>
    <property type="match status" value="1"/>
</dbReference>
<dbReference type="AlphaFoldDB" id="A0A7L5JRW5"/>
<dbReference type="GO" id="GO:0003743">
    <property type="term" value="F:translation initiation factor activity"/>
    <property type="evidence" value="ECO:0007669"/>
    <property type="project" value="UniProtKB-KW"/>
</dbReference>
<dbReference type="GO" id="GO:0001731">
    <property type="term" value="P:formation of translation preinitiation complex"/>
    <property type="evidence" value="ECO:0007669"/>
    <property type="project" value="TreeGrafter"/>
</dbReference>
<sequence>MGIVEKLTLGLTAKLDGNSFDTQKEDNKNPKKDTKTILPKNQHQLVFALEKRNGKPVTIIGKFQIEDDKRKEILKLLKTKLACGGAIKDEYIEIQGDLKDKIRIILVDNGWKFKN</sequence>
<evidence type="ECO:0000256" key="2">
    <source>
        <dbReference type="ARBA" id="ARBA00022845"/>
    </source>
</evidence>
<dbReference type="EMBL" id="CP054051">
    <property type="protein sequence ID" value="QKJ27957.1"/>
    <property type="molecule type" value="Genomic_DNA"/>
</dbReference>